<comment type="caution">
    <text evidence="1">The sequence shown here is derived from an EMBL/GenBank/DDBJ whole genome shotgun (WGS) entry which is preliminary data.</text>
</comment>
<organism evidence="1">
    <name type="scientific">marine sediment metagenome</name>
    <dbReference type="NCBI Taxonomy" id="412755"/>
    <lineage>
        <taxon>unclassified sequences</taxon>
        <taxon>metagenomes</taxon>
        <taxon>ecological metagenomes</taxon>
    </lineage>
</organism>
<name>A0A0F9NLS5_9ZZZZ</name>
<dbReference type="AlphaFoldDB" id="A0A0F9NLS5"/>
<evidence type="ECO:0000313" key="1">
    <source>
        <dbReference type="EMBL" id="KKN18839.1"/>
    </source>
</evidence>
<proteinExistence type="predicted"/>
<reference evidence="1" key="1">
    <citation type="journal article" date="2015" name="Nature">
        <title>Complex archaea that bridge the gap between prokaryotes and eukaryotes.</title>
        <authorList>
            <person name="Spang A."/>
            <person name="Saw J.H."/>
            <person name="Jorgensen S.L."/>
            <person name="Zaremba-Niedzwiedzka K."/>
            <person name="Martijn J."/>
            <person name="Lind A.E."/>
            <person name="van Eijk R."/>
            <person name="Schleper C."/>
            <person name="Guy L."/>
            <person name="Ettema T.J."/>
        </authorList>
    </citation>
    <scope>NUCLEOTIDE SEQUENCE</scope>
</reference>
<protein>
    <submittedName>
        <fullName evidence="1">Uncharacterized protein</fullName>
    </submittedName>
</protein>
<dbReference type="EMBL" id="LAZR01003391">
    <property type="protein sequence ID" value="KKN18839.1"/>
    <property type="molecule type" value="Genomic_DNA"/>
</dbReference>
<sequence length="130" mass="14279">MSQRNLLWQYRGLQGPPEFTGPEAPTPDRWFQPFSEPIREGPARIAHLYSGPIDDVNIWPSPEVVTLDKWYMPLSLPTLPAVTFAHLMAGAFDANETLPTPAAPTVFDANLRLGYHEVAGIAGQPSLGGR</sequence>
<gene>
    <name evidence="1" type="ORF">LCGC14_0951800</name>
</gene>
<accession>A0A0F9NLS5</accession>